<dbReference type="InterPro" id="IPR019050">
    <property type="entry name" value="FDF_dom"/>
</dbReference>
<dbReference type="SMART" id="SM01271">
    <property type="entry name" value="LSM14"/>
    <property type="match status" value="1"/>
</dbReference>
<feature type="compositionally biased region" description="Low complexity" evidence="3">
    <location>
        <begin position="91"/>
        <end position="108"/>
    </location>
</feature>
<dbReference type="SMART" id="SM01199">
    <property type="entry name" value="FDF"/>
    <property type="match status" value="1"/>
</dbReference>
<feature type="compositionally biased region" description="Acidic residues" evidence="3">
    <location>
        <begin position="218"/>
        <end position="237"/>
    </location>
</feature>
<reference evidence="6" key="1">
    <citation type="journal article" date="2021" name="Sci. Rep.">
        <title>Diploid genomic architecture of Nitzschia inconspicua, an elite biomass production diatom.</title>
        <authorList>
            <person name="Oliver A."/>
            <person name="Podell S."/>
            <person name="Pinowska A."/>
            <person name="Traller J.C."/>
            <person name="Smith S.R."/>
            <person name="McClure R."/>
            <person name="Beliaev A."/>
            <person name="Bohutskyi P."/>
            <person name="Hill E.A."/>
            <person name="Rabines A."/>
            <person name="Zheng H."/>
            <person name="Allen L.Z."/>
            <person name="Kuo A."/>
            <person name="Grigoriev I.V."/>
            <person name="Allen A.E."/>
            <person name="Hazlebeck D."/>
            <person name="Allen E.E."/>
        </authorList>
    </citation>
    <scope>NUCLEOTIDE SEQUENCE</scope>
    <source>
        <strain evidence="6">Hildebrandi</strain>
    </source>
</reference>
<evidence type="ECO:0000256" key="3">
    <source>
        <dbReference type="SAM" id="MobiDB-lite"/>
    </source>
</evidence>
<dbReference type="EMBL" id="JAGRRH010000027">
    <property type="protein sequence ID" value="KAG7340560.1"/>
    <property type="molecule type" value="Genomic_DNA"/>
</dbReference>
<evidence type="ECO:0000256" key="1">
    <source>
        <dbReference type="PROSITE-ProRule" id="PRU00846"/>
    </source>
</evidence>
<proteinExistence type="predicted"/>
<dbReference type="InterPro" id="IPR025609">
    <property type="entry name" value="Lsm14-like_N"/>
</dbReference>
<feature type="compositionally biased region" description="Basic and acidic residues" evidence="3">
    <location>
        <begin position="268"/>
        <end position="278"/>
    </location>
</feature>
<dbReference type="PROSITE" id="PS51513">
    <property type="entry name" value="FFD"/>
    <property type="match status" value="1"/>
</dbReference>
<dbReference type="PANTHER" id="PTHR13586">
    <property type="entry name" value="SCD6 PROTEIN-RELATED"/>
    <property type="match status" value="1"/>
</dbReference>
<feature type="compositionally biased region" description="Low complexity" evidence="3">
    <location>
        <begin position="124"/>
        <end position="146"/>
    </location>
</feature>
<dbReference type="PANTHER" id="PTHR13586:SF0">
    <property type="entry name" value="TRAILER HITCH, ISOFORM H"/>
    <property type="match status" value="1"/>
</dbReference>
<dbReference type="GO" id="GO:0003729">
    <property type="term" value="F:mRNA binding"/>
    <property type="evidence" value="ECO:0007669"/>
    <property type="project" value="TreeGrafter"/>
</dbReference>
<organism evidence="6 7">
    <name type="scientific">Nitzschia inconspicua</name>
    <dbReference type="NCBI Taxonomy" id="303405"/>
    <lineage>
        <taxon>Eukaryota</taxon>
        <taxon>Sar</taxon>
        <taxon>Stramenopiles</taxon>
        <taxon>Ochrophyta</taxon>
        <taxon>Bacillariophyta</taxon>
        <taxon>Bacillariophyceae</taxon>
        <taxon>Bacillariophycidae</taxon>
        <taxon>Bacillariales</taxon>
        <taxon>Bacillariaceae</taxon>
        <taxon>Nitzschia</taxon>
    </lineage>
</organism>
<evidence type="ECO:0000259" key="5">
    <source>
        <dbReference type="PROSITE" id="PS51536"/>
    </source>
</evidence>
<feature type="region of interest" description="Disordered" evidence="3">
    <location>
        <begin position="267"/>
        <end position="353"/>
    </location>
</feature>
<accession>A0A9K3KCA3</accession>
<feature type="compositionally biased region" description="Gly residues" evidence="3">
    <location>
        <begin position="299"/>
        <end position="314"/>
    </location>
</feature>
<dbReference type="AlphaFoldDB" id="A0A9K3KCA3"/>
<evidence type="ECO:0000259" key="4">
    <source>
        <dbReference type="PROSITE" id="PS51513"/>
    </source>
</evidence>
<evidence type="ECO:0000313" key="7">
    <source>
        <dbReference type="Proteomes" id="UP000693970"/>
    </source>
</evidence>
<dbReference type="OrthoDB" id="21539at2759"/>
<dbReference type="InterPro" id="IPR025768">
    <property type="entry name" value="TFG_box"/>
</dbReference>
<dbReference type="GO" id="GO:0000932">
    <property type="term" value="C:P-body"/>
    <property type="evidence" value="ECO:0007669"/>
    <property type="project" value="TreeGrafter"/>
</dbReference>
<protein>
    <submittedName>
        <fullName evidence="6">Scd6-like Sm domain containing protein</fullName>
    </submittedName>
</protein>
<feature type="region of interest" description="Disordered" evidence="3">
    <location>
        <begin position="80"/>
        <end position="251"/>
    </location>
</feature>
<sequence length="353" mass="36678">MAQNPLLGSKISLISKKNIRYEGTLYSINEANATVALQNVTSFGTEGREKLDPETAFVAPQEGIHAYLLFRGCDIKDLHVHEPAKPPEPAPAAATASQPNEPATAKAPPKAPPASDLPPPPQQSPATNTPTTTAPTATAGAAATGADKSKGKGKENQPSRSGGGGGPKKTNNRGGRGGAQVGTGASLLNRKARGTVQSGPGPEGIEGEFDFQAKLEEFEKDPDDDNEDDDEAGDEVAGDSNNNNYYDKDDFFDSISCDALDKQQGIDNRLRGKEERNLNTETFGAVALDSQRRRRGRGGGRGGGGGGGRSTGGRGRGRGGRGRGRGRGRYNNSENGGTNRSATKGPVQPTASS</sequence>
<dbReference type="Pfam" id="PF12701">
    <property type="entry name" value="LSM14"/>
    <property type="match status" value="1"/>
</dbReference>
<reference evidence="6" key="2">
    <citation type="submission" date="2021-04" db="EMBL/GenBank/DDBJ databases">
        <authorList>
            <person name="Podell S."/>
        </authorList>
    </citation>
    <scope>NUCLEOTIDE SEQUENCE</scope>
    <source>
        <strain evidence="6">Hildebrandi</strain>
    </source>
</reference>
<dbReference type="GO" id="GO:0034063">
    <property type="term" value="P:stress granule assembly"/>
    <property type="evidence" value="ECO:0007669"/>
    <property type="project" value="TreeGrafter"/>
</dbReference>
<keyword evidence="7" id="KW-1185">Reference proteome</keyword>
<dbReference type="GO" id="GO:0033962">
    <property type="term" value="P:P-body assembly"/>
    <property type="evidence" value="ECO:0007669"/>
    <property type="project" value="TreeGrafter"/>
</dbReference>
<dbReference type="Proteomes" id="UP000693970">
    <property type="component" value="Unassembled WGS sequence"/>
</dbReference>
<dbReference type="InterPro" id="IPR025761">
    <property type="entry name" value="FFD_box"/>
</dbReference>
<feature type="domain" description="FFD box profile" evidence="4">
    <location>
        <begin position="244"/>
        <end position="259"/>
    </location>
</feature>
<feature type="compositionally biased region" description="Pro residues" evidence="3">
    <location>
        <begin position="109"/>
        <end position="123"/>
    </location>
</feature>
<name>A0A9K3KCA3_9STRA</name>
<feature type="compositionally biased region" description="Basic and acidic residues" evidence="3">
    <location>
        <begin position="147"/>
        <end position="157"/>
    </location>
</feature>
<evidence type="ECO:0000313" key="6">
    <source>
        <dbReference type="EMBL" id="KAG7340560.1"/>
    </source>
</evidence>
<feature type="compositionally biased region" description="Basic residues" evidence="3">
    <location>
        <begin position="315"/>
        <end position="328"/>
    </location>
</feature>
<dbReference type="CDD" id="cd01736">
    <property type="entry name" value="LSm14_N"/>
    <property type="match status" value="1"/>
</dbReference>
<feature type="domain" description="TFG box profile" evidence="5">
    <location>
        <begin position="267"/>
        <end position="287"/>
    </location>
</feature>
<feature type="compositionally biased region" description="Polar residues" evidence="3">
    <location>
        <begin position="330"/>
        <end position="342"/>
    </location>
</feature>
<feature type="short sequence motif" description="FFD box" evidence="1">
    <location>
        <begin position="244"/>
        <end position="259"/>
    </location>
</feature>
<feature type="short sequence motif" description="TFG box" evidence="2">
    <location>
        <begin position="267"/>
        <end position="287"/>
    </location>
</feature>
<comment type="caution">
    <text evidence="6">The sequence shown here is derived from an EMBL/GenBank/DDBJ whole genome shotgun (WGS) entry which is preliminary data.</text>
</comment>
<gene>
    <name evidence="6" type="ORF">IV203_024103</name>
</gene>
<evidence type="ECO:0000256" key="2">
    <source>
        <dbReference type="PROSITE-ProRule" id="PRU00869"/>
    </source>
</evidence>
<dbReference type="PROSITE" id="PS51536">
    <property type="entry name" value="TFG"/>
    <property type="match status" value="1"/>
</dbReference>